<evidence type="ECO:0000313" key="1">
    <source>
        <dbReference type="EMBL" id="WFD10915.1"/>
    </source>
</evidence>
<evidence type="ECO:0000313" key="2">
    <source>
        <dbReference type="Proteomes" id="UP001222800"/>
    </source>
</evidence>
<reference evidence="1 2" key="1">
    <citation type="submission" date="2023-03" db="EMBL/GenBank/DDBJ databases">
        <title>Complete genome sequence of Tepidibacter sp. SWIR-1, isolated from a deep-sea hydrothermal vent.</title>
        <authorList>
            <person name="Li X."/>
        </authorList>
    </citation>
    <scope>NUCLEOTIDE SEQUENCE [LARGE SCALE GENOMIC DNA]</scope>
    <source>
        <strain evidence="1 2">SWIR-1</strain>
    </source>
</reference>
<dbReference type="Proteomes" id="UP001222800">
    <property type="component" value="Chromosome"/>
</dbReference>
<accession>A0ABY8EGD7</accession>
<name>A0ABY8EGD7_9FIRM</name>
<proteinExistence type="predicted"/>
<sequence length="93" mass="11402">MVNLDNIEKNEQTNQYIEKYNLKVKEIIKLFNFENMIIYSDENERFKFLQEGMYITQDNKIMKRYKKEYIEELIAFLIFREDDSIELDLTSIA</sequence>
<gene>
    <name evidence="1" type="ORF">P4S50_02245</name>
</gene>
<protein>
    <submittedName>
        <fullName evidence="1">Uncharacterized protein</fullName>
    </submittedName>
</protein>
<keyword evidence="2" id="KW-1185">Reference proteome</keyword>
<dbReference type="RefSeq" id="WP_277732880.1">
    <property type="nucleotide sequence ID" value="NZ_CP120733.1"/>
</dbReference>
<organism evidence="1 2">
    <name type="scientific">Tepidibacter hydrothermalis</name>
    <dbReference type="NCBI Taxonomy" id="3036126"/>
    <lineage>
        <taxon>Bacteria</taxon>
        <taxon>Bacillati</taxon>
        <taxon>Bacillota</taxon>
        <taxon>Clostridia</taxon>
        <taxon>Peptostreptococcales</taxon>
        <taxon>Peptostreptococcaceae</taxon>
        <taxon>Tepidibacter</taxon>
    </lineage>
</organism>
<dbReference type="EMBL" id="CP120733">
    <property type="protein sequence ID" value="WFD10915.1"/>
    <property type="molecule type" value="Genomic_DNA"/>
</dbReference>